<dbReference type="Proteomes" id="UP000314294">
    <property type="component" value="Unassembled WGS sequence"/>
</dbReference>
<proteinExistence type="predicted"/>
<evidence type="ECO:0000313" key="2">
    <source>
        <dbReference type="EMBL" id="TNN28105.1"/>
    </source>
</evidence>
<evidence type="ECO:0000256" key="1">
    <source>
        <dbReference type="SAM" id="MobiDB-lite"/>
    </source>
</evidence>
<organism evidence="2 3">
    <name type="scientific">Liparis tanakae</name>
    <name type="common">Tanaka's snailfish</name>
    <dbReference type="NCBI Taxonomy" id="230148"/>
    <lineage>
        <taxon>Eukaryota</taxon>
        <taxon>Metazoa</taxon>
        <taxon>Chordata</taxon>
        <taxon>Craniata</taxon>
        <taxon>Vertebrata</taxon>
        <taxon>Euteleostomi</taxon>
        <taxon>Actinopterygii</taxon>
        <taxon>Neopterygii</taxon>
        <taxon>Teleostei</taxon>
        <taxon>Neoteleostei</taxon>
        <taxon>Acanthomorphata</taxon>
        <taxon>Eupercaria</taxon>
        <taxon>Perciformes</taxon>
        <taxon>Cottioidei</taxon>
        <taxon>Cottales</taxon>
        <taxon>Liparidae</taxon>
        <taxon>Liparis</taxon>
    </lineage>
</organism>
<feature type="compositionally biased region" description="Basic and acidic residues" evidence="1">
    <location>
        <begin position="65"/>
        <end position="86"/>
    </location>
</feature>
<evidence type="ECO:0000313" key="3">
    <source>
        <dbReference type="Proteomes" id="UP000314294"/>
    </source>
</evidence>
<keyword evidence="3" id="KW-1185">Reference proteome</keyword>
<sequence>MDCPPRNFSSVSRDLTSVRRTGGAVGTGAASRSESDARSENLTTVTMESETDGKTREMKKKRGRAARERERERREASTELRDVIGQKRPNEVTVSVVHTATSQGLKEMTSYIQSI</sequence>
<comment type="caution">
    <text evidence="2">The sequence shown here is derived from an EMBL/GenBank/DDBJ whole genome shotgun (WGS) entry which is preliminary data.</text>
</comment>
<reference evidence="2 3" key="1">
    <citation type="submission" date="2019-03" db="EMBL/GenBank/DDBJ databases">
        <title>First draft genome of Liparis tanakae, snailfish: a comprehensive survey of snailfish specific genes.</title>
        <authorList>
            <person name="Kim W."/>
            <person name="Song I."/>
            <person name="Jeong J.-H."/>
            <person name="Kim D."/>
            <person name="Kim S."/>
            <person name="Ryu S."/>
            <person name="Song J.Y."/>
            <person name="Lee S.K."/>
        </authorList>
    </citation>
    <scope>NUCLEOTIDE SEQUENCE [LARGE SCALE GENOMIC DNA]</scope>
    <source>
        <tissue evidence="2">Muscle</tissue>
    </source>
</reference>
<dbReference type="EMBL" id="SRLO01007299">
    <property type="protein sequence ID" value="TNN28105.1"/>
    <property type="molecule type" value="Genomic_DNA"/>
</dbReference>
<gene>
    <name evidence="2" type="ORF">EYF80_061747</name>
</gene>
<protein>
    <submittedName>
        <fullName evidence="2">Uncharacterized protein</fullName>
    </submittedName>
</protein>
<feature type="compositionally biased region" description="Low complexity" evidence="1">
    <location>
        <begin position="18"/>
        <end position="32"/>
    </location>
</feature>
<name>A0A4Z2EH88_9TELE</name>
<accession>A0A4Z2EH88</accession>
<feature type="region of interest" description="Disordered" evidence="1">
    <location>
        <begin position="1"/>
        <end position="86"/>
    </location>
</feature>
<dbReference type="AlphaFoldDB" id="A0A4Z2EH88"/>